<dbReference type="PANTHER" id="PTHR31008:SF15">
    <property type="entry name" value="GPI-ANCHORED ADHESIN-LIKE PROTEIN"/>
    <property type="match status" value="1"/>
</dbReference>
<accession>A0A7J6WUP6</accession>
<evidence type="ECO:0000256" key="2">
    <source>
        <dbReference type="SAM" id="MobiDB-lite"/>
    </source>
</evidence>
<dbReference type="Proteomes" id="UP000554482">
    <property type="component" value="Unassembled WGS sequence"/>
</dbReference>
<evidence type="ECO:0000256" key="1">
    <source>
        <dbReference type="SAM" id="Coils"/>
    </source>
</evidence>
<comment type="caution">
    <text evidence="3">The sequence shown here is derived from an EMBL/GenBank/DDBJ whole genome shotgun (WGS) entry which is preliminary data.</text>
</comment>
<proteinExistence type="predicted"/>
<keyword evidence="1" id="KW-0175">Coiled coil</keyword>
<feature type="compositionally biased region" description="Polar residues" evidence="2">
    <location>
        <begin position="332"/>
        <end position="366"/>
    </location>
</feature>
<feature type="region of interest" description="Disordered" evidence="2">
    <location>
        <begin position="595"/>
        <end position="632"/>
    </location>
</feature>
<gene>
    <name evidence="3" type="ORF">FRX31_009263</name>
</gene>
<keyword evidence="4" id="KW-1185">Reference proteome</keyword>
<feature type="region of interest" description="Disordered" evidence="2">
    <location>
        <begin position="221"/>
        <end position="385"/>
    </location>
</feature>
<sequence>MRLQRQNSGLGQISEVFRDRGEKTVQVYGSHDEFNQVSEVRQMKGNQELNEELQMKADELEKLFAAHQLRVLSSQFVSSRRLISPFDGQEEEVSVVQLPDKEIIGNMIELDPNKNLVELGLLNNSRGKFYGLYTQKRDAKLREEWDSKRVENEKKMKVMSDRLERARDEMKAYFASSSNQQELTLHSRTSAEKFMSFDKHIVEKITEQKPIEPIQIQDDYVSDSSEHCENGTTRSSKPKFSHSRTFSSLNIPRSSAPPIRRSASKGSNVGRQRIVPENPVGQSLPNLSEFKEEYTKQSQGIRKEANRLQFSHIPRSKSTNGHVPSTKKDNVWRSQSMKKSSASPNESKNALPPNSSGANSATSQKNGKSKTFLKKGNGIGPGAGVSVAKLRATKESENMHNEEESMTMVDKRENVVGMVTKTSEDIFEIKSIPADSDIDSSRQSKASEKSGIPGLEDIVILKSNSQVEPDLVSEVIMVPSTLYTPVRPAQDSPAQSPASWSSRINRSPVSYPRMRLDINVTVDSPMATSPASWHAQSLANLETNSPRTRKKWVVTQKPILIVNASDNQSHNLTKGIKRLLNFGRKTRVTEGLTDCISSTTSEGDDDTDDGRDLASRSSDDYRKSRMGTSQGHCSYEAFNDEGKYVSKVQNLRSIPASTENYKLKDHHHSGSLLTAPRSLFSLSSFRSKGSDLKPR</sequence>
<feature type="coiled-coil region" evidence="1">
    <location>
        <begin position="43"/>
        <end position="70"/>
    </location>
</feature>
<protein>
    <submittedName>
        <fullName evidence="3">Gpi-anchored adhesin-like protein</fullName>
    </submittedName>
</protein>
<feature type="compositionally biased region" description="Basic and acidic residues" evidence="2">
    <location>
        <begin position="289"/>
        <end position="306"/>
    </location>
</feature>
<evidence type="ECO:0000313" key="4">
    <source>
        <dbReference type="Proteomes" id="UP000554482"/>
    </source>
</evidence>
<dbReference type="PANTHER" id="PTHR31008">
    <property type="entry name" value="COP1-INTERACTING PROTEIN-RELATED"/>
    <property type="match status" value="1"/>
</dbReference>
<evidence type="ECO:0000313" key="3">
    <source>
        <dbReference type="EMBL" id="KAF5201146.1"/>
    </source>
</evidence>
<feature type="compositionally biased region" description="Basic and acidic residues" evidence="2">
    <location>
        <begin position="610"/>
        <end position="623"/>
    </location>
</feature>
<organism evidence="3 4">
    <name type="scientific">Thalictrum thalictroides</name>
    <name type="common">Rue-anemone</name>
    <name type="synonym">Anemone thalictroides</name>
    <dbReference type="NCBI Taxonomy" id="46969"/>
    <lineage>
        <taxon>Eukaryota</taxon>
        <taxon>Viridiplantae</taxon>
        <taxon>Streptophyta</taxon>
        <taxon>Embryophyta</taxon>
        <taxon>Tracheophyta</taxon>
        <taxon>Spermatophyta</taxon>
        <taxon>Magnoliopsida</taxon>
        <taxon>Ranunculales</taxon>
        <taxon>Ranunculaceae</taxon>
        <taxon>Thalictroideae</taxon>
        <taxon>Thalictrum</taxon>
    </lineage>
</organism>
<dbReference type="OrthoDB" id="767933at2759"/>
<name>A0A7J6WUP6_THATH</name>
<dbReference type="AlphaFoldDB" id="A0A7J6WUP6"/>
<reference evidence="3 4" key="1">
    <citation type="submission" date="2020-06" db="EMBL/GenBank/DDBJ databases">
        <title>Transcriptomic and genomic resources for Thalictrum thalictroides and T. hernandezii: Facilitating candidate gene discovery in an emerging model plant lineage.</title>
        <authorList>
            <person name="Arias T."/>
            <person name="Riano-Pachon D.M."/>
            <person name="Di Stilio V.S."/>
        </authorList>
    </citation>
    <scope>NUCLEOTIDE SEQUENCE [LARGE SCALE GENOMIC DNA]</scope>
    <source>
        <strain evidence="4">cv. WT478/WT964</strain>
        <tissue evidence="3">Leaves</tissue>
    </source>
</reference>
<dbReference type="EMBL" id="JABWDY010009817">
    <property type="protein sequence ID" value="KAF5201146.1"/>
    <property type="molecule type" value="Genomic_DNA"/>
</dbReference>
<feature type="compositionally biased region" description="Low complexity" evidence="2">
    <location>
        <begin position="251"/>
        <end position="261"/>
    </location>
</feature>